<dbReference type="Proteomes" id="UP001499884">
    <property type="component" value="Unassembled WGS sequence"/>
</dbReference>
<feature type="compositionally biased region" description="Low complexity" evidence="1">
    <location>
        <begin position="193"/>
        <end position="203"/>
    </location>
</feature>
<dbReference type="InterPro" id="IPR002509">
    <property type="entry name" value="NODB_dom"/>
</dbReference>
<feature type="compositionally biased region" description="Basic residues" evidence="1">
    <location>
        <begin position="204"/>
        <end position="214"/>
    </location>
</feature>
<dbReference type="EMBL" id="BAABEP010000011">
    <property type="protein sequence ID" value="GAA3724001.1"/>
    <property type="molecule type" value="Genomic_DNA"/>
</dbReference>
<feature type="compositionally biased region" description="Low complexity" evidence="1">
    <location>
        <begin position="9"/>
        <end position="33"/>
    </location>
</feature>
<organism evidence="3 4">
    <name type="scientific">Streptomyces tremellae</name>
    <dbReference type="NCBI Taxonomy" id="1124239"/>
    <lineage>
        <taxon>Bacteria</taxon>
        <taxon>Bacillati</taxon>
        <taxon>Actinomycetota</taxon>
        <taxon>Actinomycetes</taxon>
        <taxon>Kitasatosporales</taxon>
        <taxon>Streptomycetaceae</taxon>
        <taxon>Streptomyces</taxon>
    </lineage>
</organism>
<reference evidence="4" key="1">
    <citation type="journal article" date="2019" name="Int. J. Syst. Evol. Microbiol.">
        <title>The Global Catalogue of Microorganisms (GCM) 10K type strain sequencing project: providing services to taxonomists for standard genome sequencing and annotation.</title>
        <authorList>
            <consortium name="The Broad Institute Genomics Platform"/>
            <consortium name="The Broad Institute Genome Sequencing Center for Infectious Disease"/>
            <person name="Wu L."/>
            <person name="Ma J."/>
        </authorList>
    </citation>
    <scope>NUCLEOTIDE SEQUENCE [LARGE SCALE GENOMIC DNA]</scope>
    <source>
        <strain evidence="4">JCM 30846</strain>
    </source>
</reference>
<gene>
    <name evidence="3" type="ORF">GCM10023082_22620</name>
</gene>
<proteinExistence type="predicted"/>
<protein>
    <recommendedName>
        <fullName evidence="2">NodB homology domain-containing protein</fullName>
    </recommendedName>
</protein>
<name>A0ABP7ESW1_9ACTN</name>
<evidence type="ECO:0000259" key="2">
    <source>
        <dbReference type="Pfam" id="PF01522"/>
    </source>
</evidence>
<dbReference type="Gene3D" id="3.20.20.370">
    <property type="entry name" value="Glycoside hydrolase/deacetylase"/>
    <property type="match status" value="1"/>
</dbReference>
<feature type="region of interest" description="Disordered" evidence="1">
    <location>
        <begin position="1"/>
        <end position="33"/>
    </location>
</feature>
<feature type="region of interest" description="Disordered" evidence="1">
    <location>
        <begin position="84"/>
        <end position="131"/>
    </location>
</feature>
<feature type="compositionally biased region" description="Basic and acidic residues" evidence="1">
    <location>
        <begin position="84"/>
        <end position="104"/>
    </location>
</feature>
<evidence type="ECO:0000313" key="3">
    <source>
        <dbReference type="EMBL" id="GAA3724001.1"/>
    </source>
</evidence>
<accession>A0ABP7ESW1</accession>
<evidence type="ECO:0000256" key="1">
    <source>
        <dbReference type="SAM" id="MobiDB-lite"/>
    </source>
</evidence>
<comment type="caution">
    <text evidence="3">The sequence shown here is derived from an EMBL/GenBank/DDBJ whole genome shotgun (WGS) entry which is preliminary data.</text>
</comment>
<dbReference type="Pfam" id="PF01522">
    <property type="entry name" value="Polysacc_deac_1"/>
    <property type="match status" value="1"/>
</dbReference>
<dbReference type="CDD" id="cd10917">
    <property type="entry name" value="CE4_NodB_like_6s_7s"/>
    <property type="match status" value="1"/>
</dbReference>
<feature type="domain" description="NodB homology" evidence="2">
    <location>
        <begin position="40"/>
        <end position="95"/>
    </location>
</feature>
<feature type="region of interest" description="Disordered" evidence="1">
    <location>
        <begin position="172"/>
        <end position="222"/>
    </location>
</feature>
<sequence>MTSPKTARDAAGNAPAAPSASGRGAGAAVAAGEPGAVDCRKAKCVALSFDAGPSRYTPAVLKALAKYPAHATFMTLGKNHVLKHPDLVRQEEGRGPERRGDRRTPVQQGAGRRQVPARGHGSGQGRPACPGRRWEVREPLLRSQARVLQCRCRVKRVLHGRVGLVPLARIRAPGRHGGAQPHPARPAPRNPRIRYAPATSAPARARRLSVRRTTGRPAGPAC</sequence>
<keyword evidence="4" id="KW-1185">Reference proteome</keyword>
<evidence type="ECO:0000313" key="4">
    <source>
        <dbReference type="Proteomes" id="UP001499884"/>
    </source>
</evidence>
<dbReference type="InterPro" id="IPR011330">
    <property type="entry name" value="Glyco_hydro/deAcase_b/a-brl"/>
</dbReference>
<dbReference type="SUPFAM" id="SSF88713">
    <property type="entry name" value="Glycoside hydrolase/deacetylase"/>
    <property type="match status" value="1"/>
</dbReference>